<proteinExistence type="predicted"/>
<evidence type="ECO:0000313" key="1">
    <source>
        <dbReference type="EMBL" id="TDL30157.1"/>
    </source>
</evidence>
<dbReference type="Proteomes" id="UP000294933">
    <property type="component" value="Unassembled WGS sequence"/>
</dbReference>
<accession>A0A4R5XIJ0</accession>
<keyword evidence="2" id="KW-1185">Reference proteome</keyword>
<protein>
    <submittedName>
        <fullName evidence="1">Uncharacterized protein</fullName>
    </submittedName>
</protein>
<name>A0A4R5XIJ0_9AGAM</name>
<reference evidence="1 2" key="1">
    <citation type="submission" date="2018-06" db="EMBL/GenBank/DDBJ databases">
        <title>A transcriptomic atlas of mushroom development highlights an independent origin of complex multicellularity.</title>
        <authorList>
            <consortium name="DOE Joint Genome Institute"/>
            <person name="Krizsan K."/>
            <person name="Almasi E."/>
            <person name="Merenyi Z."/>
            <person name="Sahu N."/>
            <person name="Viragh M."/>
            <person name="Koszo T."/>
            <person name="Mondo S."/>
            <person name="Kiss B."/>
            <person name="Balint B."/>
            <person name="Kues U."/>
            <person name="Barry K."/>
            <person name="Hegedus J.C."/>
            <person name="Henrissat B."/>
            <person name="Johnson J."/>
            <person name="Lipzen A."/>
            <person name="Ohm R."/>
            <person name="Nagy I."/>
            <person name="Pangilinan J."/>
            <person name="Yan J."/>
            <person name="Xiong Y."/>
            <person name="Grigoriev I.V."/>
            <person name="Hibbett D.S."/>
            <person name="Nagy L.G."/>
        </authorList>
    </citation>
    <scope>NUCLEOTIDE SEQUENCE [LARGE SCALE GENOMIC DNA]</scope>
    <source>
        <strain evidence="1 2">SZMC22713</strain>
    </source>
</reference>
<gene>
    <name evidence="1" type="ORF">BD410DRAFT_798558</name>
</gene>
<dbReference type="EMBL" id="ML170156">
    <property type="protein sequence ID" value="TDL30157.1"/>
    <property type="molecule type" value="Genomic_DNA"/>
</dbReference>
<dbReference type="AlphaFoldDB" id="A0A4R5XIJ0"/>
<dbReference type="VEuPathDB" id="FungiDB:BD410DRAFT_798558"/>
<evidence type="ECO:0000313" key="2">
    <source>
        <dbReference type="Proteomes" id="UP000294933"/>
    </source>
</evidence>
<sequence>MKTEQHRTEVMLRREARPDEEYGQRMVREAGKKQHVAVMEAKDTTAGTLPSKFNHAFDILDVLTIHPFGVPAHHQRLHHNQYHHSTIIDWSASSTEIMLPRSQMHARRISGLMKLVVRLSSSCTLIGGKSFDFGFSKWWEGGGQLRQTNSGKSDQSAVNEVDAILETVVVFDKSGHCAIPFIVTAR</sequence>
<organism evidence="1 2">
    <name type="scientific">Rickenella mellea</name>
    <dbReference type="NCBI Taxonomy" id="50990"/>
    <lineage>
        <taxon>Eukaryota</taxon>
        <taxon>Fungi</taxon>
        <taxon>Dikarya</taxon>
        <taxon>Basidiomycota</taxon>
        <taxon>Agaricomycotina</taxon>
        <taxon>Agaricomycetes</taxon>
        <taxon>Hymenochaetales</taxon>
        <taxon>Rickenellaceae</taxon>
        <taxon>Rickenella</taxon>
    </lineage>
</organism>